<comment type="pathway">
    <text evidence="2">Polyol metabolism; glycerol degradation.</text>
</comment>
<dbReference type="SMART" id="SM01120">
    <property type="entry name" value="Dak2"/>
    <property type="match status" value="1"/>
</dbReference>
<comment type="subunit">
    <text evidence="9">Homodimer. The dihydroxyacetone kinase complex is composed of a homodimer of DhaM, a homodimer of DhaK and the subunit DhaL.</text>
</comment>
<keyword evidence="7" id="KW-0319">Glycerol metabolism</keyword>
<keyword evidence="5" id="KW-0547">Nucleotide-binding</keyword>
<evidence type="ECO:0000259" key="12">
    <source>
        <dbReference type="PROSITE" id="PS51481"/>
    </source>
</evidence>
<dbReference type="InterPro" id="IPR012736">
    <property type="entry name" value="DhaK_1"/>
</dbReference>
<evidence type="ECO:0000256" key="4">
    <source>
        <dbReference type="ARBA" id="ARBA00022679"/>
    </source>
</evidence>
<evidence type="ECO:0000256" key="10">
    <source>
        <dbReference type="ARBA" id="ARBA00055771"/>
    </source>
</evidence>
<dbReference type="PROSITE" id="PS51480">
    <property type="entry name" value="DHAL"/>
    <property type="match status" value="1"/>
</dbReference>
<keyword evidence="8" id="KW-0067">ATP-binding</keyword>
<sequence>MKKIINKTEDIVIEMCNGMVMAHPELEFVKKYKIIKKKEINQNKVSLISGGGSGHEPAHAGYVGKGMLDAAVCGDIFASPSQIQVYQALKATAGNKGALMIIKNYTGDMMNFRNAAFMAEEDGLQVDYVVVNDDISVQDSLYTVGRRGVAGTVLVHKIAGAAAEEGQSLQQVKAAAEKAAANVRSIGFALTSSTVPAKGTPTFELAEDEIEYGVGIHGEPGIRREKMATANVLAKRMLEALLADLKIDSSKSAEIALLINGFGGTPLQELYLLNNAVARELAQHKSIKVCVTFVGNYMTSIDMAGASVTLMKLDEELKALLFKESDTPAFKVSGPTDSVQYVGITDAGTEETSISYETETPAEYSEMKGNTITLDNMVYLVDKMSEIIIKNEVPFCELDSQAGDGDFGMSIAKGFRQLKREWKQILTDGQMDIGSFLNACSLVIMEYCGGASGPIWGSAFRSASKAVAGKKELTIAEFADMMQASVQGIQSTGERSFGRGAVVGDKTLIDALVPCADSWSKSSQTGDDFKSAFAKGADAAIEGAKKTEDFAARMGRAGTVGDRSLGYPDAGAYALGVIFKELSEQMK</sequence>
<comment type="function">
    <text evidence="10">ADP-binding subunit of the dihydroxyacetone kinase, which is responsible for the phosphoenolpyruvate (PEP)-dependent phosphorylation of dihydroxyacetone. DhaL-ADP is converted to DhaL-ATP via a phosphoryl group transfer from DhaM and transmits it to dihydroxyacetone binds to DhaK.</text>
</comment>
<keyword evidence="14" id="KW-1185">Reference proteome</keyword>
<gene>
    <name evidence="13" type="primary">dhaK</name>
    <name evidence="13" type="ORF">GJB61_16995</name>
</gene>
<evidence type="ECO:0000256" key="1">
    <source>
        <dbReference type="ARBA" id="ARBA00001113"/>
    </source>
</evidence>
<dbReference type="GO" id="GO:0005829">
    <property type="term" value="C:cytosol"/>
    <property type="evidence" value="ECO:0007669"/>
    <property type="project" value="TreeGrafter"/>
</dbReference>
<dbReference type="NCBIfam" id="NF011049">
    <property type="entry name" value="PRK14479.1"/>
    <property type="match status" value="1"/>
</dbReference>
<keyword evidence="4 13" id="KW-0808">Transferase</keyword>
<dbReference type="RefSeq" id="WP_154120028.1">
    <property type="nucleotide sequence ID" value="NZ_WJXB01000006.1"/>
</dbReference>
<dbReference type="PROSITE" id="PS51481">
    <property type="entry name" value="DHAK"/>
    <property type="match status" value="1"/>
</dbReference>
<dbReference type="NCBIfam" id="TIGR02363">
    <property type="entry name" value="dhaK1"/>
    <property type="match status" value="1"/>
</dbReference>
<keyword evidence="6 13" id="KW-0418">Kinase</keyword>
<dbReference type="Gene3D" id="3.40.50.10440">
    <property type="entry name" value="Dihydroxyacetone kinase, domain 1"/>
    <property type="match status" value="1"/>
</dbReference>
<dbReference type="GO" id="GO:0005524">
    <property type="term" value="F:ATP binding"/>
    <property type="evidence" value="ECO:0007669"/>
    <property type="project" value="UniProtKB-KW"/>
</dbReference>
<evidence type="ECO:0000313" key="14">
    <source>
        <dbReference type="Proteomes" id="UP000463051"/>
    </source>
</evidence>
<dbReference type="SUPFAM" id="SSF82549">
    <property type="entry name" value="DAK1/DegV-like"/>
    <property type="match status" value="1"/>
</dbReference>
<dbReference type="EMBL" id="WJXB01000006">
    <property type="protein sequence ID" value="MRN54683.1"/>
    <property type="molecule type" value="Genomic_DNA"/>
</dbReference>
<organism evidence="13 14">
    <name type="scientific">Paenibacillus monticola</name>
    <dbReference type="NCBI Taxonomy" id="2666075"/>
    <lineage>
        <taxon>Bacteria</taxon>
        <taxon>Bacillati</taxon>
        <taxon>Bacillota</taxon>
        <taxon>Bacilli</taxon>
        <taxon>Bacillales</taxon>
        <taxon>Paenibacillaceae</taxon>
        <taxon>Paenibacillus</taxon>
    </lineage>
</organism>
<dbReference type="InterPro" id="IPR036117">
    <property type="entry name" value="DhaL_dom_sf"/>
</dbReference>
<dbReference type="GO" id="GO:0004371">
    <property type="term" value="F:glycerone kinase activity"/>
    <property type="evidence" value="ECO:0007669"/>
    <property type="project" value="InterPro"/>
</dbReference>
<evidence type="ECO:0000256" key="5">
    <source>
        <dbReference type="ARBA" id="ARBA00022741"/>
    </source>
</evidence>
<dbReference type="PANTHER" id="PTHR28629">
    <property type="entry name" value="TRIOKINASE/FMN CYCLASE"/>
    <property type="match status" value="1"/>
</dbReference>
<evidence type="ECO:0000256" key="9">
    <source>
        <dbReference type="ARBA" id="ARBA00046577"/>
    </source>
</evidence>
<evidence type="ECO:0000256" key="7">
    <source>
        <dbReference type="ARBA" id="ARBA00022798"/>
    </source>
</evidence>
<evidence type="ECO:0000256" key="2">
    <source>
        <dbReference type="ARBA" id="ARBA00004745"/>
    </source>
</evidence>
<dbReference type="FunFam" id="3.40.50.10440:FF:000001">
    <property type="entry name" value="Dihydroxyacetone kinase, DhaK subunit"/>
    <property type="match status" value="1"/>
</dbReference>
<protein>
    <recommendedName>
        <fullName evidence="3">phosphoenolpyruvate--glycerone phosphotransferase</fullName>
        <ecNumber evidence="3">2.7.1.121</ecNumber>
    </recommendedName>
</protein>
<reference evidence="13 14" key="1">
    <citation type="submission" date="2019-11" db="EMBL/GenBank/DDBJ databases">
        <title>Paenibacillus monticola sp. nov., a novel PGPR strain isolated from mountain sample in China.</title>
        <authorList>
            <person name="Zhao Q."/>
            <person name="Li H.-P."/>
            <person name="Zhang J.-L."/>
        </authorList>
    </citation>
    <scope>NUCLEOTIDE SEQUENCE [LARGE SCALE GENOMIC DNA]</scope>
    <source>
        <strain evidence="13 14">LC-T2</strain>
    </source>
</reference>
<dbReference type="Pfam" id="PF02734">
    <property type="entry name" value="Dak2"/>
    <property type="match status" value="1"/>
</dbReference>
<comment type="catalytic activity">
    <reaction evidence="1">
        <text>dihydroxyacetone + phosphoenolpyruvate = dihydroxyacetone phosphate + pyruvate</text>
        <dbReference type="Rhea" id="RHEA:18381"/>
        <dbReference type="ChEBI" id="CHEBI:15361"/>
        <dbReference type="ChEBI" id="CHEBI:16016"/>
        <dbReference type="ChEBI" id="CHEBI:57642"/>
        <dbReference type="ChEBI" id="CHEBI:58702"/>
        <dbReference type="EC" id="2.7.1.121"/>
    </reaction>
</comment>
<evidence type="ECO:0000313" key="13">
    <source>
        <dbReference type="EMBL" id="MRN54683.1"/>
    </source>
</evidence>
<feature type="domain" description="DhaK" evidence="12">
    <location>
        <begin position="7"/>
        <end position="330"/>
    </location>
</feature>
<dbReference type="Pfam" id="PF02733">
    <property type="entry name" value="Dak1"/>
    <property type="match status" value="1"/>
</dbReference>
<evidence type="ECO:0000256" key="6">
    <source>
        <dbReference type="ARBA" id="ARBA00022777"/>
    </source>
</evidence>
<evidence type="ECO:0000256" key="8">
    <source>
        <dbReference type="ARBA" id="ARBA00022840"/>
    </source>
</evidence>
<dbReference type="EC" id="2.7.1.121" evidence="3"/>
<dbReference type="GO" id="GO:0019563">
    <property type="term" value="P:glycerol catabolic process"/>
    <property type="evidence" value="ECO:0007669"/>
    <property type="project" value="TreeGrafter"/>
</dbReference>
<dbReference type="FunFam" id="1.25.40.340:FF:000002">
    <property type="entry name" value="Dihydroxyacetone kinase, L subunit"/>
    <property type="match status" value="1"/>
</dbReference>
<dbReference type="PANTHER" id="PTHR28629:SF4">
    <property type="entry name" value="TRIOKINASE_FMN CYCLASE"/>
    <property type="match status" value="1"/>
</dbReference>
<evidence type="ECO:0000256" key="3">
    <source>
        <dbReference type="ARBA" id="ARBA00012095"/>
    </source>
</evidence>
<dbReference type="InterPro" id="IPR050861">
    <property type="entry name" value="Dihydroxyacetone_Kinase"/>
</dbReference>
<accession>A0A7X2L2Y7</accession>
<dbReference type="SUPFAM" id="SSF101473">
    <property type="entry name" value="DhaL-like"/>
    <property type="match status" value="1"/>
</dbReference>
<dbReference type="FunFam" id="3.30.1180.20:FF:000001">
    <property type="entry name" value="Dihydroxyacetone kinase 1"/>
    <property type="match status" value="1"/>
</dbReference>
<dbReference type="Proteomes" id="UP000463051">
    <property type="component" value="Unassembled WGS sequence"/>
</dbReference>
<name>A0A7X2L2Y7_9BACL</name>
<evidence type="ECO:0000259" key="11">
    <source>
        <dbReference type="PROSITE" id="PS51480"/>
    </source>
</evidence>
<dbReference type="InterPro" id="IPR004006">
    <property type="entry name" value="DhaK_dom"/>
</dbReference>
<proteinExistence type="predicted"/>
<dbReference type="AlphaFoldDB" id="A0A7X2L2Y7"/>
<dbReference type="Gene3D" id="3.30.1180.20">
    <property type="entry name" value="Dihydroxyacetone kinase, domain 2"/>
    <property type="match status" value="1"/>
</dbReference>
<feature type="domain" description="DhaL" evidence="11">
    <location>
        <begin position="375"/>
        <end position="584"/>
    </location>
</feature>
<dbReference type="GO" id="GO:0047324">
    <property type="term" value="F:phosphoenolpyruvate-glycerone phosphotransferase activity"/>
    <property type="evidence" value="ECO:0007669"/>
    <property type="project" value="UniProtKB-EC"/>
</dbReference>
<dbReference type="InterPro" id="IPR004007">
    <property type="entry name" value="DhaL_dom"/>
</dbReference>
<comment type="caution">
    <text evidence="13">The sequence shown here is derived from an EMBL/GenBank/DDBJ whole genome shotgun (WGS) entry which is preliminary data.</text>
</comment>
<dbReference type="Gene3D" id="1.25.40.340">
    <property type="match status" value="1"/>
</dbReference>